<accession>A0A7C3Z2U8</accession>
<comment type="similarity">
    <text evidence="2">Belongs to the cation diffusion facilitator (CDF) transporter (TC 2.A.4) family.</text>
</comment>
<dbReference type="SUPFAM" id="SSF160240">
    <property type="entry name" value="Cation efflux protein cytoplasmic domain-like"/>
    <property type="match status" value="1"/>
</dbReference>
<keyword evidence="6 7" id="KW-0472">Membrane</keyword>
<feature type="transmembrane region" description="Helical" evidence="7">
    <location>
        <begin position="93"/>
        <end position="110"/>
    </location>
</feature>
<sequence length="336" mass="36738">MKAGFTSAAVSNPQKIRLIAILASFLVGFTLMAGKFYVYWLTGSAAILSDALESIINVAASAFALMSIILAAKSPDPSHPYGHGKMEYLSAGFEGALVILAALGIFYQAVPRLLVPRVLAHLEAGLLLLLAISGVNLILGLGLVHTGRRTHSLALVADGKHLLTDVFTSVGVIAGLLLACWTGRYWLDGALAILVGLHILYIGVRLMQEASAGLMDASDPELLEEIAGILREHRKDLWIDVHRLRARRSGDWVFIDFHLVLPRDLPLEEGHREVKELERIFNAKYEGMADVLIHLDPCEPVECPICGFAPCLHRKEETKEQKLWRAETVTTEAPGK</sequence>
<evidence type="ECO:0000256" key="7">
    <source>
        <dbReference type="SAM" id="Phobius"/>
    </source>
</evidence>
<dbReference type="AlphaFoldDB" id="A0A7C3Z2U8"/>
<feature type="domain" description="Cation efflux protein transmembrane" evidence="8">
    <location>
        <begin position="21"/>
        <end position="215"/>
    </location>
</feature>
<feature type="transmembrane region" description="Helical" evidence="7">
    <location>
        <begin position="162"/>
        <end position="179"/>
    </location>
</feature>
<dbReference type="GO" id="GO:0006882">
    <property type="term" value="P:intracellular zinc ion homeostasis"/>
    <property type="evidence" value="ECO:0007669"/>
    <property type="project" value="TreeGrafter"/>
</dbReference>
<dbReference type="InterPro" id="IPR036837">
    <property type="entry name" value="Cation_efflux_CTD_sf"/>
</dbReference>
<evidence type="ECO:0000256" key="5">
    <source>
        <dbReference type="ARBA" id="ARBA00022989"/>
    </source>
</evidence>
<dbReference type="GO" id="GO:0015086">
    <property type="term" value="F:cadmium ion transmembrane transporter activity"/>
    <property type="evidence" value="ECO:0007669"/>
    <property type="project" value="TreeGrafter"/>
</dbReference>
<feature type="domain" description="Cation efflux protein cytoplasmic" evidence="9">
    <location>
        <begin position="219"/>
        <end position="298"/>
    </location>
</feature>
<gene>
    <name evidence="10" type="ORF">ENW96_13375</name>
</gene>
<keyword evidence="5 7" id="KW-1133">Transmembrane helix</keyword>
<dbReference type="EMBL" id="DTMF01000319">
    <property type="protein sequence ID" value="HGF35346.1"/>
    <property type="molecule type" value="Genomic_DNA"/>
</dbReference>
<dbReference type="NCBIfam" id="TIGR01297">
    <property type="entry name" value="CDF"/>
    <property type="match status" value="1"/>
</dbReference>
<evidence type="ECO:0000256" key="6">
    <source>
        <dbReference type="ARBA" id="ARBA00023136"/>
    </source>
</evidence>
<feature type="transmembrane region" description="Helical" evidence="7">
    <location>
        <begin position="54"/>
        <end position="72"/>
    </location>
</feature>
<organism evidence="10">
    <name type="scientific">Desulfobacca acetoxidans</name>
    <dbReference type="NCBI Taxonomy" id="60893"/>
    <lineage>
        <taxon>Bacteria</taxon>
        <taxon>Pseudomonadati</taxon>
        <taxon>Thermodesulfobacteriota</taxon>
        <taxon>Desulfobaccia</taxon>
        <taxon>Desulfobaccales</taxon>
        <taxon>Desulfobaccaceae</taxon>
        <taxon>Desulfobacca</taxon>
    </lineage>
</organism>
<comment type="subcellular location">
    <subcellularLocation>
        <location evidence="1">Membrane</location>
        <topology evidence="1">Multi-pass membrane protein</topology>
    </subcellularLocation>
</comment>
<dbReference type="PANTHER" id="PTHR43840">
    <property type="entry name" value="MITOCHONDRIAL METAL TRANSPORTER 1-RELATED"/>
    <property type="match status" value="1"/>
</dbReference>
<evidence type="ECO:0000256" key="3">
    <source>
        <dbReference type="ARBA" id="ARBA00022448"/>
    </source>
</evidence>
<dbReference type="PANTHER" id="PTHR43840:SF15">
    <property type="entry name" value="MITOCHONDRIAL METAL TRANSPORTER 1-RELATED"/>
    <property type="match status" value="1"/>
</dbReference>
<dbReference type="Gene3D" id="1.20.1510.10">
    <property type="entry name" value="Cation efflux protein transmembrane domain"/>
    <property type="match status" value="1"/>
</dbReference>
<name>A0A7C3Z2U8_9BACT</name>
<dbReference type="InterPro" id="IPR002524">
    <property type="entry name" value="Cation_efflux"/>
</dbReference>
<evidence type="ECO:0000256" key="4">
    <source>
        <dbReference type="ARBA" id="ARBA00022692"/>
    </source>
</evidence>
<dbReference type="GO" id="GO:0015341">
    <property type="term" value="F:zinc efflux antiporter activity"/>
    <property type="evidence" value="ECO:0007669"/>
    <property type="project" value="TreeGrafter"/>
</dbReference>
<dbReference type="Pfam" id="PF16916">
    <property type="entry name" value="ZT_dimer"/>
    <property type="match status" value="1"/>
</dbReference>
<evidence type="ECO:0000313" key="10">
    <source>
        <dbReference type="EMBL" id="HGF35346.1"/>
    </source>
</evidence>
<dbReference type="Gene3D" id="3.30.70.1350">
    <property type="entry name" value="Cation efflux protein, cytoplasmic domain"/>
    <property type="match status" value="1"/>
</dbReference>
<feature type="transmembrane region" description="Helical" evidence="7">
    <location>
        <begin position="185"/>
        <end position="204"/>
    </location>
</feature>
<dbReference type="Pfam" id="PF01545">
    <property type="entry name" value="Cation_efflux"/>
    <property type="match status" value="1"/>
</dbReference>
<keyword evidence="4 7" id="KW-0812">Transmembrane</keyword>
<dbReference type="InterPro" id="IPR058533">
    <property type="entry name" value="Cation_efflux_TM"/>
</dbReference>
<feature type="transmembrane region" description="Helical" evidence="7">
    <location>
        <begin position="122"/>
        <end position="141"/>
    </location>
</feature>
<evidence type="ECO:0000259" key="9">
    <source>
        <dbReference type="Pfam" id="PF16916"/>
    </source>
</evidence>
<proteinExistence type="inferred from homology"/>
<evidence type="ECO:0000259" key="8">
    <source>
        <dbReference type="Pfam" id="PF01545"/>
    </source>
</evidence>
<evidence type="ECO:0000256" key="2">
    <source>
        <dbReference type="ARBA" id="ARBA00008114"/>
    </source>
</evidence>
<protein>
    <submittedName>
        <fullName evidence="10">Cation transporter</fullName>
    </submittedName>
</protein>
<dbReference type="InterPro" id="IPR027469">
    <property type="entry name" value="Cation_efflux_TMD_sf"/>
</dbReference>
<dbReference type="InterPro" id="IPR027470">
    <property type="entry name" value="Cation_efflux_CTD"/>
</dbReference>
<dbReference type="SUPFAM" id="SSF161111">
    <property type="entry name" value="Cation efflux protein transmembrane domain-like"/>
    <property type="match status" value="1"/>
</dbReference>
<feature type="transmembrane region" description="Helical" evidence="7">
    <location>
        <begin position="20"/>
        <end position="42"/>
    </location>
</feature>
<keyword evidence="3" id="KW-0813">Transport</keyword>
<dbReference type="GO" id="GO:0015093">
    <property type="term" value="F:ferrous iron transmembrane transporter activity"/>
    <property type="evidence" value="ECO:0007669"/>
    <property type="project" value="TreeGrafter"/>
</dbReference>
<reference evidence="10" key="1">
    <citation type="journal article" date="2020" name="mSystems">
        <title>Genome- and Community-Level Interaction Insights into Carbon Utilization and Element Cycling Functions of Hydrothermarchaeota in Hydrothermal Sediment.</title>
        <authorList>
            <person name="Zhou Z."/>
            <person name="Liu Y."/>
            <person name="Xu W."/>
            <person name="Pan J."/>
            <person name="Luo Z.H."/>
            <person name="Li M."/>
        </authorList>
    </citation>
    <scope>NUCLEOTIDE SEQUENCE [LARGE SCALE GENOMIC DNA]</scope>
    <source>
        <strain evidence="10">SpSt-897</strain>
    </source>
</reference>
<dbReference type="InterPro" id="IPR050291">
    <property type="entry name" value="CDF_Transporter"/>
</dbReference>
<comment type="caution">
    <text evidence="10">The sequence shown here is derived from an EMBL/GenBank/DDBJ whole genome shotgun (WGS) entry which is preliminary data.</text>
</comment>
<evidence type="ECO:0000256" key="1">
    <source>
        <dbReference type="ARBA" id="ARBA00004141"/>
    </source>
</evidence>
<dbReference type="GO" id="GO:0005886">
    <property type="term" value="C:plasma membrane"/>
    <property type="evidence" value="ECO:0007669"/>
    <property type="project" value="TreeGrafter"/>
</dbReference>